<feature type="domain" description="N-acetyltransferase" evidence="3">
    <location>
        <begin position="1"/>
        <end position="145"/>
    </location>
</feature>
<dbReference type="CDD" id="cd04301">
    <property type="entry name" value="NAT_SF"/>
    <property type="match status" value="1"/>
</dbReference>
<evidence type="ECO:0000313" key="5">
    <source>
        <dbReference type="Proteomes" id="UP000824504"/>
    </source>
</evidence>
<evidence type="ECO:0000313" key="4">
    <source>
        <dbReference type="EMBL" id="QXT63588.1"/>
    </source>
</evidence>
<dbReference type="InterPro" id="IPR050832">
    <property type="entry name" value="Bact_Acetyltransf"/>
</dbReference>
<reference evidence="4 5" key="1">
    <citation type="submission" date="2021-07" db="EMBL/GenBank/DDBJ databases">
        <title>complete genome sequencing of Tessaracoccus sp.J1M15.</title>
        <authorList>
            <person name="Bae J.-W."/>
            <person name="Kim D.-y."/>
        </authorList>
    </citation>
    <scope>NUCLEOTIDE SEQUENCE [LARGE SCALE GENOMIC DNA]</scope>
    <source>
        <strain evidence="4 5">J1M15</strain>
    </source>
</reference>
<keyword evidence="1 4" id="KW-0808">Transferase</keyword>
<dbReference type="PANTHER" id="PTHR43877:SF2">
    <property type="entry name" value="AMINOALKYLPHOSPHONATE N-ACETYLTRANSFERASE-RELATED"/>
    <property type="match status" value="1"/>
</dbReference>
<dbReference type="Proteomes" id="UP000824504">
    <property type="component" value="Chromosome"/>
</dbReference>
<evidence type="ECO:0000256" key="1">
    <source>
        <dbReference type="ARBA" id="ARBA00022679"/>
    </source>
</evidence>
<dbReference type="InterPro" id="IPR000182">
    <property type="entry name" value="GNAT_dom"/>
</dbReference>
<dbReference type="GO" id="GO:0016746">
    <property type="term" value="F:acyltransferase activity"/>
    <property type="evidence" value="ECO:0007669"/>
    <property type="project" value="UniProtKB-KW"/>
</dbReference>
<keyword evidence="5" id="KW-1185">Reference proteome</keyword>
<evidence type="ECO:0000259" key="3">
    <source>
        <dbReference type="PROSITE" id="PS51186"/>
    </source>
</evidence>
<accession>A0ABX8SN49</accession>
<keyword evidence="2 4" id="KW-0012">Acyltransferase</keyword>
<sequence length="162" mass="17604">MIVEPAVAGDVPEIVALEDAFDTPWSEDSWRAELHGDDRLVLAARRRSDGVLIGAASFRVVDDVAELNRIVVAPQQRRLGLARVMLVAGMQWAIGKGAARMLLEVDHANDAAIALYRGYGFRQIAVRPDYYGPGADALILERGLEGVDADSVGMWDMEGADE</sequence>
<evidence type="ECO:0000256" key="2">
    <source>
        <dbReference type="ARBA" id="ARBA00023315"/>
    </source>
</evidence>
<dbReference type="PROSITE" id="PS51186">
    <property type="entry name" value="GNAT"/>
    <property type="match status" value="1"/>
</dbReference>
<dbReference type="RefSeq" id="WP_219083516.1">
    <property type="nucleotide sequence ID" value="NZ_CP079216.1"/>
</dbReference>
<proteinExistence type="predicted"/>
<gene>
    <name evidence="4" type="ORF">KDB89_03685</name>
</gene>
<dbReference type="Pfam" id="PF00583">
    <property type="entry name" value="Acetyltransf_1"/>
    <property type="match status" value="1"/>
</dbReference>
<dbReference type="EMBL" id="CP079216">
    <property type="protein sequence ID" value="QXT63588.1"/>
    <property type="molecule type" value="Genomic_DNA"/>
</dbReference>
<name>A0ABX8SN49_9ACTN</name>
<organism evidence="4 5">
    <name type="scientific">Tessaracoccus palaemonis</name>
    <dbReference type="NCBI Taxonomy" id="2829499"/>
    <lineage>
        <taxon>Bacteria</taxon>
        <taxon>Bacillati</taxon>
        <taxon>Actinomycetota</taxon>
        <taxon>Actinomycetes</taxon>
        <taxon>Propionibacteriales</taxon>
        <taxon>Propionibacteriaceae</taxon>
        <taxon>Tessaracoccus</taxon>
    </lineage>
</organism>
<dbReference type="PANTHER" id="PTHR43877">
    <property type="entry name" value="AMINOALKYLPHOSPHONATE N-ACETYLTRANSFERASE-RELATED-RELATED"/>
    <property type="match status" value="1"/>
</dbReference>
<dbReference type="EC" id="2.3.1.-" evidence="4"/>
<protein>
    <submittedName>
        <fullName evidence="4">GNAT family N-acetyltransferase</fullName>
        <ecNumber evidence="4">2.3.1.-</ecNumber>
    </submittedName>
</protein>